<evidence type="ECO:0000256" key="4">
    <source>
        <dbReference type="RuleBase" id="RU003744"/>
    </source>
</evidence>
<gene>
    <name evidence="8" type="ORF">H8S18_03395</name>
</gene>
<dbReference type="InterPro" id="IPR018313">
    <property type="entry name" value="SBP_3_CS"/>
</dbReference>
<evidence type="ECO:0000259" key="6">
    <source>
        <dbReference type="SMART" id="SM00062"/>
    </source>
</evidence>
<feature type="domain" description="Ionotropic glutamate receptor C-terminal" evidence="7">
    <location>
        <begin position="61"/>
        <end position="283"/>
    </location>
</feature>
<dbReference type="InterPro" id="IPR001320">
    <property type="entry name" value="Iontro_rcpt_C"/>
</dbReference>
<dbReference type="EMBL" id="JACOON010000001">
    <property type="protein sequence ID" value="MBC5647377.1"/>
    <property type="molecule type" value="Genomic_DNA"/>
</dbReference>
<dbReference type="Pfam" id="PF00497">
    <property type="entry name" value="SBP_bac_3"/>
    <property type="match status" value="1"/>
</dbReference>
<comment type="caution">
    <text evidence="8">The sequence shown here is derived from an EMBL/GenBank/DDBJ whole genome shotgun (WGS) entry which is preliminary data.</text>
</comment>
<dbReference type="SMART" id="SM00062">
    <property type="entry name" value="PBPb"/>
    <property type="match status" value="1"/>
</dbReference>
<organism evidence="8 9">
    <name type="scientific">Christensenella tenuis</name>
    <dbReference type="NCBI Taxonomy" id="2763033"/>
    <lineage>
        <taxon>Bacteria</taxon>
        <taxon>Bacillati</taxon>
        <taxon>Bacillota</taxon>
        <taxon>Clostridia</taxon>
        <taxon>Christensenellales</taxon>
        <taxon>Christensenellaceae</taxon>
        <taxon>Christensenella</taxon>
    </lineage>
</organism>
<evidence type="ECO:0000256" key="2">
    <source>
        <dbReference type="ARBA" id="ARBA00010333"/>
    </source>
</evidence>
<evidence type="ECO:0000313" key="8">
    <source>
        <dbReference type="EMBL" id="MBC5647377.1"/>
    </source>
</evidence>
<dbReference type="CDD" id="cd00996">
    <property type="entry name" value="PBP2_AatB_like"/>
    <property type="match status" value="1"/>
</dbReference>
<evidence type="ECO:0000313" key="9">
    <source>
        <dbReference type="Proteomes" id="UP000606889"/>
    </source>
</evidence>
<evidence type="ECO:0000259" key="7">
    <source>
        <dbReference type="SMART" id="SM00079"/>
    </source>
</evidence>
<feature type="domain" description="Solute-binding protein family 3/N-terminal" evidence="6">
    <location>
        <begin position="61"/>
        <end position="284"/>
    </location>
</feature>
<dbReference type="SUPFAM" id="SSF53850">
    <property type="entry name" value="Periplasmic binding protein-like II"/>
    <property type="match status" value="1"/>
</dbReference>
<dbReference type="Gene3D" id="3.40.190.10">
    <property type="entry name" value="Periplasmic binding protein-like II"/>
    <property type="match status" value="2"/>
</dbReference>
<name>A0ABR7EC85_9FIRM</name>
<dbReference type="PANTHER" id="PTHR35936:SF34">
    <property type="entry name" value="ABC TRANSPORTER EXTRACELLULAR-BINDING PROTEIN YCKB-RELATED"/>
    <property type="match status" value="1"/>
</dbReference>
<dbReference type="PROSITE" id="PS01039">
    <property type="entry name" value="SBP_BACTERIAL_3"/>
    <property type="match status" value="1"/>
</dbReference>
<dbReference type="Proteomes" id="UP000606889">
    <property type="component" value="Unassembled WGS sequence"/>
</dbReference>
<comment type="subcellular location">
    <subcellularLocation>
        <location evidence="1">Cell envelope</location>
    </subcellularLocation>
</comment>
<evidence type="ECO:0000256" key="1">
    <source>
        <dbReference type="ARBA" id="ARBA00004196"/>
    </source>
</evidence>
<protein>
    <submittedName>
        <fullName evidence="8">Amino acid ABC transporter substrate-binding protein</fullName>
    </submittedName>
</protein>
<accession>A0ABR7EC85</accession>
<evidence type="ECO:0000256" key="5">
    <source>
        <dbReference type="SAM" id="SignalP"/>
    </source>
</evidence>
<evidence type="ECO:0000256" key="3">
    <source>
        <dbReference type="ARBA" id="ARBA00022729"/>
    </source>
</evidence>
<dbReference type="SMART" id="SM00079">
    <property type="entry name" value="PBPe"/>
    <property type="match status" value="1"/>
</dbReference>
<reference evidence="8 9" key="1">
    <citation type="submission" date="2020-08" db="EMBL/GenBank/DDBJ databases">
        <title>Genome public.</title>
        <authorList>
            <person name="Liu C."/>
            <person name="Sun Q."/>
        </authorList>
    </citation>
    <scope>NUCLEOTIDE SEQUENCE [LARGE SCALE GENOMIC DNA]</scope>
    <source>
        <strain evidence="8 9">NSJ-35</strain>
    </source>
</reference>
<keyword evidence="3 5" id="KW-0732">Signal</keyword>
<sequence length="288" mass="30998">MKKVLLIALVSILAVSVFVGCAPAASGGDNAPAANEEFVKMGEEAAKNGDDSLKNVMDKGEFIVGLDDSFPPMGFRDEDGNLTGFDIELAKAVAEHMGVNANLQAIDWKAKELELESGNIDMIWNGYTITPERQEQVLMSEPYMENMQVVVVPADSSIKTLADLAGKKVAVQDGSSAQEAIADNAELAASIGEQIDFKDNVTALMDVSSGQTDALAVDLVVANYYLAKDPDKYVILEETLSPEQYGIGFRKSDQALHDAIMQALSEMKEDGTAAELSEKWFGKDVTTF</sequence>
<dbReference type="RefSeq" id="WP_186856876.1">
    <property type="nucleotide sequence ID" value="NZ_JACOON010000001.1"/>
</dbReference>
<dbReference type="PROSITE" id="PS51257">
    <property type="entry name" value="PROKAR_LIPOPROTEIN"/>
    <property type="match status" value="1"/>
</dbReference>
<dbReference type="PANTHER" id="PTHR35936">
    <property type="entry name" value="MEMBRANE-BOUND LYTIC MUREIN TRANSGLYCOSYLASE F"/>
    <property type="match status" value="1"/>
</dbReference>
<proteinExistence type="inferred from homology"/>
<keyword evidence="9" id="KW-1185">Reference proteome</keyword>
<comment type="similarity">
    <text evidence="2 4">Belongs to the bacterial solute-binding protein 3 family.</text>
</comment>
<dbReference type="InterPro" id="IPR001638">
    <property type="entry name" value="Solute-binding_3/MltF_N"/>
</dbReference>
<feature type="chain" id="PRO_5047130291" evidence="5">
    <location>
        <begin position="25"/>
        <end position="288"/>
    </location>
</feature>
<feature type="signal peptide" evidence="5">
    <location>
        <begin position="1"/>
        <end position="24"/>
    </location>
</feature>